<dbReference type="Proteomes" id="UP001214854">
    <property type="component" value="Unassembled WGS sequence"/>
</dbReference>
<organism evidence="3 4">
    <name type="scientific">Asticcacaulis aquaticus</name>
    <dbReference type="NCBI Taxonomy" id="2984212"/>
    <lineage>
        <taxon>Bacteria</taxon>
        <taxon>Pseudomonadati</taxon>
        <taxon>Pseudomonadota</taxon>
        <taxon>Alphaproteobacteria</taxon>
        <taxon>Caulobacterales</taxon>
        <taxon>Caulobacteraceae</taxon>
        <taxon>Asticcacaulis</taxon>
    </lineage>
</organism>
<dbReference type="InterPro" id="IPR052350">
    <property type="entry name" value="Metallo-dep_Lactonases"/>
</dbReference>
<dbReference type="Gene3D" id="3.20.20.140">
    <property type="entry name" value="Metal-dependent hydrolases"/>
    <property type="match status" value="1"/>
</dbReference>
<comment type="caution">
    <text evidence="3">The sequence shown here is derived from an EMBL/GenBank/DDBJ whole genome shotgun (WGS) entry which is preliminary data.</text>
</comment>
<comment type="similarity">
    <text evidence="1">Belongs to the metallo-dependent hydrolases superfamily.</text>
</comment>
<name>A0ABT5HYE1_9CAUL</name>
<evidence type="ECO:0000259" key="2">
    <source>
        <dbReference type="Pfam" id="PF04909"/>
    </source>
</evidence>
<dbReference type="PANTHER" id="PTHR43569:SF2">
    <property type="entry name" value="AMIDOHYDROLASE-RELATED DOMAIN-CONTAINING PROTEIN"/>
    <property type="match status" value="1"/>
</dbReference>
<dbReference type="PANTHER" id="PTHR43569">
    <property type="entry name" value="AMIDOHYDROLASE"/>
    <property type="match status" value="1"/>
</dbReference>
<gene>
    <name evidence="3" type="ORF">PQU92_17425</name>
</gene>
<dbReference type="InterPro" id="IPR006680">
    <property type="entry name" value="Amidohydro-rel"/>
</dbReference>
<sequence>MLVDAHHHLWQVGRHGFEWPTPDLTPIYRDFGLDDLRAAAPGLGGTIVVQSQPSDADTAWLIDSLQDEALVLGIVGWTDLAAADAPARVAALARQPKVKGLRPMLQGLPDDDWILRPQVAPGLAAMVTANLTFDALVFTRHLPFIGTLAARYPDLRIVIDHGAKPPVATNRLRPEETLAWFRAIETVAGYPNITCKLSGLRTEMAPGQPIDDLIPYVDHLIEVFGPQRLMFGSDWPVLGLRESWGEWHDWLAHRLNHLTRGDRDDIFGHNAKKIYTTQGCR</sequence>
<evidence type="ECO:0000313" key="4">
    <source>
        <dbReference type="Proteomes" id="UP001214854"/>
    </source>
</evidence>
<dbReference type="SUPFAM" id="SSF51556">
    <property type="entry name" value="Metallo-dependent hydrolases"/>
    <property type="match status" value="1"/>
</dbReference>
<evidence type="ECO:0000256" key="1">
    <source>
        <dbReference type="ARBA" id="ARBA00038310"/>
    </source>
</evidence>
<accession>A0ABT5HYE1</accession>
<reference evidence="3 4" key="1">
    <citation type="submission" date="2023-01" db="EMBL/GenBank/DDBJ databases">
        <title>Novel species of the genus Asticcacaulis isolated from rivers.</title>
        <authorList>
            <person name="Lu H."/>
        </authorList>
    </citation>
    <scope>NUCLEOTIDE SEQUENCE [LARGE SCALE GENOMIC DNA]</scope>
    <source>
        <strain evidence="3 4">BYS171W</strain>
    </source>
</reference>
<dbReference type="InterPro" id="IPR032466">
    <property type="entry name" value="Metal_Hydrolase"/>
</dbReference>
<dbReference type="Pfam" id="PF04909">
    <property type="entry name" value="Amidohydro_2"/>
    <property type="match status" value="1"/>
</dbReference>
<evidence type="ECO:0000313" key="3">
    <source>
        <dbReference type="EMBL" id="MDC7685069.1"/>
    </source>
</evidence>
<protein>
    <submittedName>
        <fullName evidence="3">Amidohydrolase family protein</fullName>
    </submittedName>
</protein>
<keyword evidence="4" id="KW-1185">Reference proteome</keyword>
<proteinExistence type="inferred from homology"/>
<feature type="domain" description="Amidohydrolase-related" evidence="2">
    <location>
        <begin position="3"/>
        <end position="275"/>
    </location>
</feature>
<dbReference type="EMBL" id="JAQQKX010000020">
    <property type="protein sequence ID" value="MDC7685069.1"/>
    <property type="molecule type" value="Genomic_DNA"/>
</dbReference>
<dbReference type="RefSeq" id="WP_272749577.1">
    <property type="nucleotide sequence ID" value="NZ_JAQQKX010000020.1"/>
</dbReference>